<evidence type="ECO:0000256" key="1">
    <source>
        <dbReference type="ARBA" id="ARBA00001947"/>
    </source>
</evidence>
<evidence type="ECO:0000256" key="3">
    <source>
        <dbReference type="ARBA" id="ARBA00004370"/>
    </source>
</evidence>
<evidence type="ECO:0000256" key="5">
    <source>
        <dbReference type="ARBA" id="ARBA00010550"/>
    </source>
</evidence>
<dbReference type="Pfam" id="PF21232">
    <property type="entry name" value="Yme1-like_N"/>
    <property type="match status" value="1"/>
</dbReference>
<dbReference type="InterPro" id="IPR037219">
    <property type="entry name" value="Peptidase_M41-like"/>
</dbReference>
<dbReference type="InterPro" id="IPR003959">
    <property type="entry name" value="ATPase_AAA_core"/>
</dbReference>
<dbReference type="Proteomes" id="UP000092321">
    <property type="component" value="Unassembled WGS sequence"/>
</dbReference>
<dbReference type="Gene3D" id="1.20.58.760">
    <property type="entry name" value="Peptidase M41"/>
    <property type="match status" value="1"/>
</dbReference>
<evidence type="ECO:0000256" key="8">
    <source>
        <dbReference type="ARBA" id="ARBA00022741"/>
    </source>
</evidence>
<dbReference type="InterPro" id="IPR005936">
    <property type="entry name" value="FtsH"/>
</dbReference>
<dbReference type="GO" id="GO:0005524">
    <property type="term" value="F:ATP binding"/>
    <property type="evidence" value="ECO:0007669"/>
    <property type="project" value="UniProtKB-KW"/>
</dbReference>
<gene>
    <name evidence="17" type="ORF">HANVADRAFT_20636</name>
</gene>
<protein>
    <submittedName>
        <fullName evidence="17">ATP-dependent metallopeptidase Hfl</fullName>
    </submittedName>
</protein>
<evidence type="ECO:0000256" key="10">
    <source>
        <dbReference type="ARBA" id="ARBA00022833"/>
    </source>
</evidence>
<dbReference type="GO" id="GO:0046872">
    <property type="term" value="F:metal ion binding"/>
    <property type="evidence" value="ECO:0007669"/>
    <property type="project" value="UniProtKB-KW"/>
</dbReference>
<sequence length="736" mass="80626">MNILKNNTKYVSLLNNSAIRTNNRLSFSTYPIKFNQKNGINKPEEQIKPSAKTEPSIPKITAEPKEEATQQQPVEPILTENKETVKEEPVTHELLAIKEQEANRSLSDSAVQADFYKLLLKSGYAQYVISRYETPGIATSPECMGLYMEALTTVGRHVEATNVRQAILGNNSGSNAAGASGSAAASANGSGQPMNNGGAPFVNPMFGTAKEPMHVILTESTFTMVFRVIKYVVTLGLTLYLLNEGFKFVTENSTLFKNNEVSDNAIDTSKANVKFEDVAGVDEARAELEEIVDFLRDPAKYEALGGKLPKGVLLTGPPGTGKTLLARATAGEAGVDFFFMSGSEFDEVYVGVGAKRIRDLFKQARARAPAIIFIDELDAIGGKRNPKDQAYAKQTLNQLLVELDGFEQTQGIIVIGATNFPESLDKALTRPGRFDKMVTVSLPDIRGRAAILKQHIKKITTAKDVNIENIAKGTTGFSGAQLASLINQAAVYACQQNANAVNMSHMEWAKDKILLGAEKKSMVLSEATRKATAYHEAGHAIMALYTKYTEPLYKATILPRGNALGVTYQLPEADKYDITKAECLARLDVCMGGKAAEEVIFGKEHTTSGCGSDLRSATKMARNVVTSYGMNEKVGPVELTEDWNMWSGKVKDMADQEVIQLLKESEERSRQLLKSKDKEFRRLAEALIDYETLDRAEMDKVIKGEPLDKPKYRTNIVVDSPESDGRKQIDPITASI</sequence>
<keyword evidence="14" id="KW-0472">Membrane</keyword>
<keyword evidence="6" id="KW-0645">Protease</keyword>
<name>A0A1B7TK59_9ASCO</name>
<dbReference type="InterPro" id="IPR003593">
    <property type="entry name" value="AAA+_ATPase"/>
</dbReference>
<dbReference type="FunFam" id="3.40.50.300:FF:000175">
    <property type="entry name" value="ATP-dependent zinc metalloprotease FTSH 4"/>
    <property type="match status" value="1"/>
</dbReference>
<keyword evidence="12" id="KW-0482">Metalloprotease</keyword>
<evidence type="ECO:0000256" key="9">
    <source>
        <dbReference type="ARBA" id="ARBA00022801"/>
    </source>
</evidence>
<reference evidence="18" key="1">
    <citation type="journal article" date="2016" name="Proc. Natl. Acad. Sci. U.S.A.">
        <title>Comparative genomics of biotechnologically important yeasts.</title>
        <authorList>
            <person name="Riley R."/>
            <person name="Haridas S."/>
            <person name="Wolfe K.H."/>
            <person name="Lopes M.R."/>
            <person name="Hittinger C.T."/>
            <person name="Goeker M."/>
            <person name="Salamov A.A."/>
            <person name="Wisecaver J.H."/>
            <person name="Long T.M."/>
            <person name="Calvey C.H."/>
            <person name="Aerts A.L."/>
            <person name="Barry K.W."/>
            <person name="Choi C."/>
            <person name="Clum A."/>
            <person name="Coughlan A.Y."/>
            <person name="Deshpande S."/>
            <person name="Douglass A.P."/>
            <person name="Hanson S.J."/>
            <person name="Klenk H.-P."/>
            <person name="LaButti K.M."/>
            <person name="Lapidus A."/>
            <person name="Lindquist E.A."/>
            <person name="Lipzen A.M."/>
            <person name="Meier-Kolthoff J.P."/>
            <person name="Ohm R.A."/>
            <person name="Otillar R.P."/>
            <person name="Pangilinan J.L."/>
            <person name="Peng Y."/>
            <person name="Rokas A."/>
            <person name="Rosa C.A."/>
            <person name="Scheuner C."/>
            <person name="Sibirny A.A."/>
            <person name="Slot J.C."/>
            <person name="Stielow J.B."/>
            <person name="Sun H."/>
            <person name="Kurtzman C.P."/>
            <person name="Blackwell M."/>
            <person name="Grigoriev I.V."/>
            <person name="Jeffries T.W."/>
        </authorList>
    </citation>
    <scope>NUCLEOTIDE SEQUENCE [LARGE SCALE GENOMIC DNA]</scope>
    <source>
        <strain evidence="18">NRRL Y-1626</strain>
    </source>
</reference>
<dbReference type="CDD" id="cd19501">
    <property type="entry name" value="RecA-like_FtsH"/>
    <property type="match status" value="1"/>
</dbReference>
<comment type="caution">
    <text evidence="17">The sequence shown here is derived from an EMBL/GenBank/DDBJ whole genome shotgun (WGS) entry which is preliminary data.</text>
</comment>
<evidence type="ECO:0000256" key="4">
    <source>
        <dbReference type="ARBA" id="ARBA00010044"/>
    </source>
</evidence>
<dbReference type="GO" id="GO:0005743">
    <property type="term" value="C:mitochondrial inner membrane"/>
    <property type="evidence" value="ECO:0007669"/>
    <property type="project" value="TreeGrafter"/>
</dbReference>
<evidence type="ECO:0000256" key="7">
    <source>
        <dbReference type="ARBA" id="ARBA00022723"/>
    </source>
</evidence>
<dbReference type="PROSITE" id="PS00674">
    <property type="entry name" value="AAA"/>
    <property type="match status" value="1"/>
</dbReference>
<evidence type="ECO:0000313" key="17">
    <source>
        <dbReference type="EMBL" id="OBA29025.1"/>
    </source>
</evidence>
<dbReference type="Pfam" id="PF17862">
    <property type="entry name" value="AAA_lid_3"/>
    <property type="match status" value="1"/>
</dbReference>
<evidence type="ECO:0000256" key="15">
    <source>
        <dbReference type="SAM" id="MobiDB-lite"/>
    </source>
</evidence>
<dbReference type="SUPFAM" id="SSF140990">
    <property type="entry name" value="FtsH protease domain-like"/>
    <property type="match status" value="1"/>
</dbReference>
<evidence type="ECO:0000256" key="13">
    <source>
        <dbReference type="ARBA" id="ARBA00023128"/>
    </source>
</evidence>
<evidence type="ECO:0000256" key="6">
    <source>
        <dbReference type="ARBA" id="ARBA00022670"/>
    </source>
</evidence>
<feature type="domain" description="AAA+ ATPase" evidence="16">
    <location>
        <begin position="308"/>
        <end position="444"/>
    </location>
</feature>
<proteinExistence type="inferred from homology"/>
<dbReference type="OrthoDB" id="1413014at2759"/>
<dbReference type="PANTHER" id="PTHR23076:SF97">
    <property type="entry name" value="ATP-DEPENDENT ZINC METALLOPROTEASE YME1L1"/>
    <property type="match status" value="1"/>
</dbReference>
<dbReference type="Pfam" id="PF00004">
    <property type="entry name" value="AAA"/>
    <property type="match status" value="1"/>
</dbReference>
<keyword evidence="8" id="KW-0547">Nucleotide-binding</keyword>
<evidence type="ECO:0000256" key="14">
    <source>
        <dbReference type="ARBA" id="ARBA00023136"/>
    </source>
</evidence>
<dbReference type="EMBL" id="LXPE01000001">
    <property type="protein sequence ID" value="OBA29025.1"/>
    <property type="molecule type" value="Genomic_DNA"/>
</dbReference>
<dbReference type="SUPFAM" id="SSF52540">
    <property type="entry name" value="P-loop containing nucleoside triphosphate hydrolases"/>
    <property type="match status" value="1"/>
</dbReference>
<keyword evidence="9" id="KW-0378">Hydrolase</keyword>
<evidence type="ECO:0000259" key="16">
    <source>
        <dbReference type="SMART" id="SM00382"/>
    </source>
</evidence>
<dbReference type="InterPro" id="IPR041569">
    <property type="entry name" value="AAA_lid_3"/>
</dbReference>
<organism evidence="17 18">
    <name type="scientific">Hanseniaspora valbyensis NRRL Y-1626</name>
    <dbReference type="NCBI Taxonomy" id="766949"/>
    <lineage>
        <taxon>Eukaryota</taxon>
        <taxon>Fungi</taxon>
        <taxon>Dikarya</taxon>
        <taxon>Ascomycota</taxon>
        <taxon>Saccharomycotina</taxon>
        <taxon>Saccharomycetes</taxon>
        <taxon>Saccharomycodales</taxon>
        <taxon>Saccharomycodaceae</taxon>
        <taxon>Hanseniaspora</taxon>
    </lineage>
</organism>
<dbReference type="FunFam" id="1.20.58.760:FF:000002">
    <property type="entry name" value="ATP-dependent zinc metalloprotease FtsH"/>
    <property type="match status" value="1"/>
</dbReference>
<comment type="similarity">
    <text evidence="4">In the C-terminal section; belongs to the peptidase M41 family.</text>
</comment>
<evidence type="ECO:0000313" key="18">
    <source>
        <dbReference type="Proteomes" id="UP000092321"/>
    </source>
</evidence>
<dbReference type="Pfam" id="PF01434">
    <property type="entry name" value="Peptidase_M41"/>
    <property type="match status" value="1"/>
</dbReference>
<dbReference type="SMART" id="SM00382">
    <property type="entry name" value="AAA"/>
    <property type="match status" value="1"/>
</dbReference>
<evidence type="ECO:0000256" key="12">
    <source>
        <dbReference type="ARBA" id="ARBA00023049"/>
    </source>
</evidence>
<dbReference type="GO" id="GO:0007005">
    <property type="term" value="P:mitochondrion organization"/>
    <property type="evidence" value="ECO:0007669"/>
    <property type="project" value="TreeGrafter"/>
</dbReference>
<dbReference type="GO" id="GO:0004222">
    <property type="term" value="F:metalloendopeptidase activity"/>
    <property type="evidence" value="ECO:0007669"/>
    <property type="project" value="InterPro"/>
</dbReference>
<keyword evidence="18" id="KW-1185">Reference proteome</keyword>
<keyword evidence="13" id="KW-0496">Mitochondrion</keyword>
<dbReference type="HAMAP" id="MF_01458">
    <property type="entry name" value="FtsH"/>
    <property type="match status" value="1"/>
</dbReference>
<dbReference type="Gene3D" id="3.40.50.300">
    <property type="entry name" value="P-loop containing nucleotide triphosphate hydrolases"/>
    <property type="match status" value="1"/>
</dbReference>
<dbReference type="InterPro" id="IPR003960">
    <property type="entry name" value="ATPase_AAA_CS"/>
</dbReference>
<evidence type="ECO:0000256" key="2">
    <source>
        <dbReference type="ARBA" id="ARBA00004173"/>
    </source>
</evidence>
<dbReference type="InterPro" id="IPR000642">
    <property type="entry name" value="Peptidase_M41"/>
</dbReference>
<keyword evidence="11" id="KW-0067">ATP-binding</keyword>
<dbReference type="PANTHER" id="PTHR23076">
    <property type="entry name" value="METALLOPROTEASE M41 FTSH"/>
    <property type="match status" value="1"/>
</dbReference>
<evidence type="ECO:0000256" key="11">
    <source>
        <dbReference type="ARBA" id="ARBA00022840"/>
    </source>
</evidence>
<keyword evidence="10" id="KW-0862">Zinc</keyword>
<accession>A0A1B7TK59</accession>
<feature type="region of interest" description="Disordered" evidence="15">
    <location>
        <begin position="717"/>
        <end position="736"/>
    </location>
</feature>
<keyword evidence="7" id="KW-0479">Metal-binding</keyword>
<dbReference type="FunFam" id="1.10.8.60:FF:000001">
    <property type="entry name" value="ATP-dependent zinc metalloprotease FtsH"/>
    <property type="match status" value="1"/>
</dbReference>
<dbReference type="InterPro" id="IPR048438">
    <property type="entry name" value="Yme1-like_N"/>
</dbReference>
<dbReference type="GO" id="GO:0016887">
    <property type="term" value="F:ATP hydrolysis activity"/>
    <property type="evidence" value="ECO:0007669"/>
    <property type="project" value="InterPro"/>
</dbReference>
<dbReference type="GO" id="GO:0004176">
    <property type="term" value="F:ATP-dependent peptidase activity"/>
    <property type="evidence" value="ECO:0007669"/>
    <property type="project" value="InterPro"/>
</dbReference>
<comment type="similarity">
    <text evidence="5">In the N-terminal section; belongs to the AAA ATPase family.</text>
</comment>
<dbReference type="Gene3D" id="1.10.8.60">
    <property type="match status" value="1"/>
</dbReference>
<dbReference type="InterPro" id="IPR027417">
    <property type="entry name" value="P-loop_NTPase"/>
</dbReference>
<comment type="subcellular location">
    <subcellularLocation>
        <location evidence="3">Membrane</location>
    </subcellularLocation>
    <subcellularLocation>
        <location evidence="2">Mitochondrion</location>
    </subcellularLocation>
</comment>
<dbReference type="GO" id="GO:0141164">
    <property type="term" value="P:mitochondrial protein quality control"/>
    <property type="evidence" value="ECO:0007669"/>
    <property type="project" value="UniProtKB-ARBA"/>
</dbReference>
<dbReference type="AlphaFoldDB" id="A0A1B7TK59"/>
<comment type="cofactor">
    <cofactor evidence="1">
        <name>Zn(2+)</name>
        <dbReference type="ChEBI" id="CHEBI:29105"/>
    </cofactor>
</comment>